<keyword evidence="2" id="KW-1185">Reference proteome</keyword>
<evidence type="ECO:0000313" key="2">
    <source>
        <dbReference type="Proteomes" id="UP000054279"/>
    </source>
</evidence>
<gene>
    <name evidence="1" type="ORF">M422DRAFT_269688</name>
</gene>
<dbReference type="Proteomes" id="UP000054279">
    <property type="component" value="Unassembled WGS sequence"/>
</dbReference>
<dbReference type="AlphaFoldDB" id="A0A0C9U452"/>
<protein>
    <submittedName>
        <fullName evidence="1">Uncharacterized protein</fullName>
    </submittedName>
</protein>
<sequence>MSIQGLLDASRDCELTTLEERKEIIIAAIEPKVEKKVKGAKHNGRKAKDMDNLLVNASNPSVVVVTGEVWDD</sequence>
<name>A0A0C9U452_SPHS4</name>
<accession>A0A0C9U452</accession>
<dbReference type="EMBL" id="KN837293">
    <property type="protein sequence ID" value="KIJ28989.1"/>
    <property type="molecule type" value="Genomic_DNA"/>
</dbReference>
<organism evidence="1 2">
    <name type="scientific">Sphaerobolus stellatus (strain SS14)</name>
    <dbReference type="NCBI Taxonomy" id="990650"/>
    <lineage>
        <taxon>Eukaryota</taxon>
        <taxon>Fungi</taxon>
        <taxon>Dikarya</taxon>
        <taxon>Basidiomycota</taxon>
        <taxon>Agaricomycotina</taxon>
        <taxon>Agaricomycetes</taxon>
        <taxon>Phallomycetidae</taxon>
        <taxon>Geastrales</taxon>
        <taxon>Sphaerobolaceae</taxon>
        <taxon>Sphaerobolus</taxon>
    </lineage>
</organism>
<proteinExistence type="predicted"/>
<dbReference type="HOGENOM" id="CLU_2723841_0_0_1"/>
<evidence type="ECO:0000313" key="1">
    <source>
        <dbReference type="EMBL" id="KIJ28989.1"/>
    </source>
</evidence>
<reference evidence="1 2" key="1">
    <citation type="submission" date="2014-06" db="EMBL/GenBank/DDBJ databases">
        <title>Evolutionary Origins and Diversification of the Mycorrhizal Mutualists.</title>
        <authorList>
            <consortium name="DOE Joint Genome Institute"/>
            <consortium name="Mycorrhizal Genomics Consortium"/>
            <person name="Kohler A."/>
            <person name="Kuo A."/>
            <person name="Nagy L.G."/>
            <person name="Floudas D."/>
            <person name="Copeland A."/>
            <person name="Barry K.W."/>
            <person name="Cichocki N."/>
            <person name="Veneault-Fourrey C."/>
            <person name="LaButti K."/>
            <person name="Lindquist E.A."/>
            <person name="Lipzen A."/>
            <person name="Lundell T."/>
            <person name="Morin E."/>
            <person name="Murat C."/>
            <person name="Riley R."/>
            <person name="Ohm R."/>
            <person name="Sun H."/>
            <person name="Tunlid A."/>
            <person name="Henrissat B."/>
            <person name="Grigoriev I.V."/>
            <person name="Hibbett D.S."/>
            <person name="Martin F."/>
        </authorList>
    </citation>
    <scope>NUCLEOTIDE SEQUENCE [LARGE SCALE GENOMIC DNA]</scope>
    <source>
        <strain evidence="1 2">SS14</strain>
    </source>
</reference>